<proteinExistence type="predicted"/>
<reference evidence="1 2" key="1">
    <citation type="journal article" date="2018" name="Mol. Biol. Evol.">
        <title>Broad Genomic Sampling Reveals a Smut Pathogenic Ancestry of the Fungal Clade Ustilaginomycotina.</title>
        <authorList>
            <person name="Kijpornyongpan T."/>
            <person name="Mondo S.J."/>
            <person name="Barry K."/>
            <person name="Sandor L."/>
            <person name="Lee J."/>
            <person name="Lipzen A."/>
            <person name="Pangilinan J."/>
            <person name="LaButti K."/>
            <person name="Hainaut M."/>
            <person name="Henrissat B."/>
            <person name="Grigoriev I.V."/>
            <person name="Spatafora J.W."/>
            <person name="Aime M.C."/>
        </authorList>
    </citation>
    <scope>NUCLEOTIDE SEQUENCE [LARGE SCALE GENOMIC DNA]</scope>
    <source>
        <strain evidence="1 2">MCA 4186</strain>
    </source>
</reference>
<name>A0A316Z2Q9_9BASI</name>
<dbReference type="RefSeq" id="XP_025596100.1">
    <property type="nucleotide sequence ID" value="XM_025744354.1"/>
</dbReference>
<dbReference type="PANTHER" id="PTHR28052">
    <property type="entry name" value="UPF0545 PROTEIN C22ORF39"/>
    <property type="match status" value="1"/>
</dbReference>
<evidence type="ECO:0000313" key="2">
    <source>
        <dbReference type="Proteomes" id="UP000245946"/>
    </source>
</evidence>
<keyword evidence="2" id="KW-1185">Reference proteome</keyword>
<dbReference type="AlphaFoldDB" id="A0A316Z2Q9"/>
<dbReference type="STRING" id="58919.A0A316Z2Q9"/>
<evidence type="ECO:0000313" key="1">
    <source>
        <dbReference type="EMBL" id="PWN95821.1"/>
    </source>
</evidence>
<accession>A0A316Z2Q9</accession>
<dbReference type="Proteomes" id="UP000245946">
    <property type="component" value="Unassembled WGS sequence"/>
</dbReference>
<protein>
    <submittedName>
        <fullName evidence="1">Uncharacterized protein</fullName>
    </submittedName>
</protein>
<organism evidence="1 2">
    <name type="scientific">Tilletiopsis washingtonensis</name>
    <dbReference type="NCBI Taxonomy" id="58919"/>
    <lineage>
        <taxon>Eukaryota</taxon>
        <taxon>Fungi</taxon>
        <taxon>Dikarya</taxon>
        <taxon>Basidiomycota</taxon>
        <taxon>Ustilaginomycotina</taxon>
        <taxon>Exobasidiomycetes</taxon>
        <taxon>Entylomatales</taxon>
        <taxon>Entylomatales incertae sedis</taxon>
        <taxon>Tilletiopsis</taxon>
    </lineage>
</organism>
<dbReference type="EMBL" id="KZ819302">
    <property type="protein sequence ID" value="PWN95821.1"/>
    <property type="molecule type" value="Genomic_DNA"/>
</dbReference>
<dbReference type="InterPro" id="IPR021475">
    <property type="entry name" value="Pants/Emi1-like"/>
</dbReference>
<dbReference type="Pfam" id="PF11326">
    <property type="entry name" value="PANTS-like"/>
    <property type="match status" value="1"/>
</dbReference>
<gene>
    <name evidence="1" type="ORF">FA09DRAFT_340764</name>
</gene>
<dbReference type="GeneID" id="37271898"/>
<dbReference type="PANTHER" id="PTHR28052:SF1">
    <property type="entry name" value="UPF0545 PROTEIN C22ORF39"/>
    <property type="match status" value="1"/>
</dbReference>
<sequence>MSAQQPGSSSAAAAAAAAADRVWRQTLREEQVIHAAAIPPAEMKNCYEHFDTWAACFALAPQLRAVYRYGTAQDCKAKLDDFKHCLSLKKLDEEARRAAWIRHRAQRTAAMRLEGSSEDVWELRRDPLVAPALADPTIPGPADDAA</sequence>
<dbReference type="OrthoDB" id="2017405at2759"/>